<evidence type="ECO:0000313" key="2">
    <source>
        <dbReference type="Proteomes" id="UP000236893"/>
    </source>
</evidence>
<keyword evidence="2" id="KW-1185">Reference proteome</keyword>
<organism evidence="1 2">
    <name type="scientific">Solitalea longa</name>
    <dbReference type="NCBI Taxonomy" id="2079460"/>
    <lineage>
        <taxon>Bacteria</taxon>
        <taxon>Pseudomonadati</taxon>
        <taxon>Bacteroidota</taxon>
        <taxon>Sphingobacteriia</taxon>
        <taxon>Sphingobacteriales</taxon>
        <taxon>Sphingobacteriaceae</taxon>
        <taxon>Solitalea</taxon>
    </lineage>
</organism>
<dbReference type="RefSeq" id="WP_103790100.1">
    <property type="nucleotide sequence ID" value="NZ_PQVF01000011.1"/>
</dbReference>
<sequence>MTFIASVIAKDGVAMVADSFVTTIEHSIDKDDFIDYLSKTKSKTTIPITDLINLFQRRASHTRNYADKLFQFDDYSAIATAGSAYINGVEIKDIVKKIAAEMQIDKSVYYSRDIEDILKEFCNYIKKDVLEHLTKYDCGETDFIFSHFNRAADLPQIFLIRIKSQTKDNHDPNDTDIVTYSDRTHLKILTDGQDGFVDRLIFGSLYTNTLEIKNHFIDYILKTFKPKAEKRKEIIEAINDFEFIRDIVTKDFFSLKFRELSLQEAVNLAALLIKIIMDIQVYTEKIPTVGGLIRLAVIQKETGFQWISGDKILPSKII</sequence>
<protein>
    <submittedName>
        <fullName evidence="1">Uncharacterized protein</fullName>
    </submittedName>
</protein>
<evidence type="ECO:0000313" key="1">
    <source>
        <dbReference type="EMBL" id="POY35495.1"/>
    </source>
</evidence>
<comment type="caution">
    <text evidence="1">The sequence shown here is derived from an EMBL/GenBank/DDBJ whole genome shotgun (WGS) entry which is preliminary data.</text>
</comment>
<dbReference type="Proteomes" id="UP000236893">
    <property type="component" value="Unassembled WGS sequence"/>
</dbReference>
<dbReference type="AlphaFoldDB" id="A0A2S4ZYR9"/>
<accession>A0A2S4ZYR9</accession>
<name>A0A2S4ZYR9_9SPHI</name>
<gene>
    <name evidence="1" type="ORF">C3K47_15665</name>
</gene>
<dbReference type="OrthoDB" id="642558at2"/>
<proteinExistence type="predicted"/>
<reference evidence="1 2" key="1">
    <citation type="submission" date="2018-01" db="EMBL/GenBank/DDBJ databases">
        <authorList>
            <person name="Gaut B.S."/>
            <person name="Morton B.R."/>
            <person name="Clegg M.T."/>
            <person name="Duvall M.R."/>
        </authorList>
    </citation>
    <scope>NUCLEOTIDE SEQUENCE [LARGE SCALE GENOMIC DNA]</scope>
    <source>
        <strain evidence="1 2">HR-AV</strain>
    </source>
</reference>
<dbReference type="EMBL" id="PQVF01000011">
    <property type="protein sequence ID" value="POY35495.1"/>
    <property type="molecule type" value="Genomic_DNA"/>
</dbReference>